<evidence type="ECO:0000313" key="4">
    <source>
        <dbReference type="Proteomes" id="UP000185680"/>
    </source>
</evidence>
<evidence type="ECO:0000313" key="1">
    <source>
        <dbReference type="EMBL" id="AOW13128.1"/>
    </source>
</evidence>
<keyword evidence="3" id="KW-1185">Reference proteome</keyword>
<organism evidence="1 4">
    <name type="scientific">Hydrogenophaga crassostreae</name>
    <dbReference type="NCBI Taxonomy" id="1763535"/>
    <lineage>
        <taxon>Bacteria</taxon>
        <taxon>Pseudomonadati</taxon>
        <taxon>Pseudomonadota</taxon>
        <taxon>Betaproteobacteria</taxon>
        <taxon>Burkholderiales</taxon>
        <taxon>Comamonadaceae</taxon>
        <taxon>Hydrogenophaga</taxon>
    </lineage>
</organism>
<reference evidence="1 4" key="2">
    <citation type="submission" date="2016-10" db="EMBL/GenBank/DDBJ databases">
        <title>Hydorgenophaga sp. LPB0072 isolated from gastropod.</title>
        <authorList>
            <person name="Kim E."/>
            <person name="Yi H."/>
        </authorList>
    </citation>
    <scope>NUCLEOTIDE SEQUENCE [LARGE SCALE GENOMIC DNA]</scope>
    <source>
        <strain evidence="1 4">LPB0072</strain>
    </source>
</reference>
<evidence type="ECO:0000313" key="2">
    <source>
        <dbReference type="EMBL" id="OAD42727.1"/>
    </source>
</evidence>
<evidence type="ECO:0000313" key="3">
    <source>
        <dbReference type="Proteomes" id="UP000185657"/>
    </source>
</evidence>
<protein>
    <submittedName>
        <fullName evidence="1">Uncharacterized protein</fullName>
    </submittedName>
</protein>
<gene>
    <name evidence="1" type="ORF">LPB072_09960</name>
    <name evidence="2" type="ORF">LPB72_07410</name>
</gene>
<dbReference type="STRING" id="1763535.LPB072_09960"/>
<dbReference type="AlphaFoldDB" id="A0A167IGV8"/>
<dbReference type="RefSeq" id="WP_066088133.1">
    <property type="nucleotide sequence ID" value="NZ_CP017476.1"/>
</dbReference>
<dbReference type="EMBL" id="LVWD01000007">
    <property type="protein sequence ID" value="OAD42727.1"/>
    <property type="molecule type" value="Genomic_DNA"/>
</dbReference>
<dbReference type="KEGG" id="hyl:LPB072_09960"/>
<reference evidence="2 3" key="1">
    <citation type="submission" date="2016-02" db="EMBL/GenBank/DDBJ databases">
        <title>Draft genome sequence of Hydrogenophaga sp. LPB0072.</title>
        <authorList>
            <person name="Shin S.-K."/>
            <person name="Yi H."/>
        </authorList>
    </citation>
    <scope>NUCLEOTIDE SEQUENCE [LARGE SCALE GENOMIC DNA]</scope>
    <source>
        <strain evidence="2 3">LPB0072</strain>
    </source>
</reference>
<dbReference type="Proteomes" id="UP000185680">
    <property type="component" value="Chromosome"/>
</dbReference>
<proteinExistence type="predicted"/>
<dbReference type="Proteomes" id="UP000185657">
    <property type="component" value="Unassembled WGS sequence"/>
</dbReference>
<dbReference type="EMBL" id="CP017476">
    <property type="protein sequence ID" value="AOW13128.1"/>
    <property type="molecule type" value="Genomic_DNA"/>
</dbReference>
<accession>A0A167IGV8</accession>
<sequence>MFRGLLKSELRIGIDHPILGELQLEQGKNGSYWLSEAFQDDDITVSIDTVDVAPPSDEQVEFRVWVTENLASIYDSVSSEMDIQHLGMHRKPVEADWRKTFRFAGFDVPIQGKIGLPWELAFECLTDDSGFIYTCHFENTSLVHTSFDT</sequence>
<name>A0A167IGV8_9BURK</name>
<dbReference type="OrthoDB" id="9155548at2"/>